<sequence length="136" mass="14909">MVQYNRKISGFTLIEAMITLVVIGILASIAYPSYTSFAARGARADALSGLMNMANRQEQFYLDHKKFTKNMKQLGMDTDPYIVDNGFYEIDASVGSATKYTLQATAIGTQATRDTDCAVIQITSDGVKTPAECWSN</sequence>
<evidence type="ECO:0000256" key="2">
    <source>
        <dbReference type="SAM" id="Phobius"/>
    </source>
</evidence>
<dbReference type="PROSITE" id="PS00409">
    <property type="entry name" value="PROKAR_NTER_METHYL"/>
    <property type="match status" value="1"/>
</dbReference>
<protein>
    <submittedName>
        <fullName evidence="3">Type IV pilus biogenesis protein PilE</fullName>
    </submittedName>
</protein>
<evidence type="ECO:0000313" key="4">
    <source>
        <dbReference type="Proteomes" id="UP000191820"/>
    </source>
</evidence>
<keyword evidence="2" id="KW-1133">Transmembrane helix</keyword>
<gene>
    <name evidence="3" type="ORF">SJ2017_1282</name>
</gene>
<dbReference type="Gene3D" id="3.30.700.10">
    <property type="entry name" value="Glycoprotein, Type 4 Pilin"/>
    <property type="match status" value="1"/>
</dbReference>
<reference evidence="3 4" key="1">
    <citation type="submission" date="2017-03" db="EMBL/GenBank/DDBJ databases">
        <title>Genome sequencing of Shewanella japonica KCTC 22435.</title>
        <authorList>
            <person name="Kim K.M."/>
        </authorList>
    </citation>
    <scope>NUCLEOTIDE SEQUENCE [LARGE SCALE GENOMIC DNA]</scope>
    <source>
        <strain evidence="3 4">KCTC 22435</strain>
    </source>
</reference>
<accession>A0ABM6JHF8</accession>
<keyword evidence="2" id="KW-0472">Membrane</keyword>
<dbReference type="RefSeq" id="WP_055025640.1">
    <property type="nucleotide sequence ID" value="NZ_CP020472.1"/>
</dbReference>
<proteinExistence type="predicted"/>
<evidence type="ECO:0000256" key="1">
    <source>
        <dbReference type="ARBA" id="ARBA00022481"/>
    </source>
</evidence>
<dbReference type="InterPro" id="IPR045584">
    <property type="entry name" value="Pilin-like"/>
</dbReference>
<dbReference type="PRINTS" id="PR00813">
    <property type="entry name" value="BCTERIALGSPG"/>
</dbReference>
<organism evidence="3 4">
    <name type="scientific">Shewanella japonica</name>
    <dbReference type="NCBI Taxonomy" id="93973"/>
    <lineage>
        <taxon>Bacteria</taxon>
        <taxon>Pseudomonadati</taxon>
        <taxon>Pseudomonadota</taxon>
        <taxon>Gammaproteobacteria</taxon>
        <taxon>Alteromonadales</taxon>
        <taxon>Shewanellaceae</taxon>
        <taxon>Shewanella</taxon>
    </lineage>
</organism>
<dbReference type="Proteomes" id="UP000191820">
    <property type="component" value="Chromosome"/>
</dbReference>
<dbReference type="Pfam" id="PF16732">
    <property type="entry name" value="ComP_DUS"/>
    <property type="match status" value="1"/>
</dbReference>
<keyword evidence="1" id="KW-0488">Methylation</keyword>
<dbReference type="NCBIfam" id="TIGR02532">
    <property type="entry name" value="IV_pilin_GFxxxE"/>
    <property type="match status" value="1"/>
</dbReference>
<keyword evidence="4" id="KW-1185">Reference proteome</keyword>
<dbReference type="Pfam" id="PF07963">
    <property type="entry name" value="N_methyl"/>
    <property type="match status" value="1"/>
</dbReference>
<feature type="transmembrane region" description="Helical" evidence="2">
    <location>
        <begin position="12"/>
        <end position="31"/>
    </location>
</feature>
<dbReference type="EMBL" id="CP020472">
    <property type="protein sequence ID" value="ARD21607.1"/>
    <property type="molecule type" value="Genomic_DNA"/>
</dbReference>
<dbReference type="SUPFAM" id="SSF54523">
    <property type="entry name" value="Pili subunits"/>
    <property type="match status" value="1"/>
</dbReference>
<dbReference type="InterPro" id="IPR000983">
    <property type="entry name" value="Bac_GSPG_pilin"/>
</dbReference>
<dbReference type="InterPro" id="IPR031982">
    <property type="entry name" value="PilE-like"/>
</dbReference>
<keyword evidence="2" id="KW-0812">Transmembrane</keyword>
<dbReference type="InterPro" id="IPR012902">
    <property type="entry name" value="N_methyl_site"/>
</dbReference>
<name>A0ABM6JHF8_9GAMM</name>
<evidence type="ECO:0000313" key="3">
    <source>
        <dbReference type="EMBL" id="ARD21607.1"/>
    </source>
</evidence>